<dbReference type="InterPro" id="IPR005312">
    <property type="entry name" value="DUF1759"/>
</dbReference>
<reference evidence="2" key="1">
    <citation type="submission" date="2020-11" db="EMBL/GenBank/DDBJ databases">
        <authorList>
            <person name="Tran Van P."/>
        </authorList>
    </citation>
    <scope>NUCLEOTIDE SEQUENCE</scope>
</reference>
<dbReference type="AlphaFoldDB" id="A0A7R8ZNT8"/>
<feature type="compositionally biased region" description="Acidic residues" evidence="1">
    <location>
        <begin position="279"/>
        <end position="299"/>
    </location>
</feature>
<feature type="region of interest" description="Disordered" evidence="1">
    <location>
        <begin position="253"/>
        <end position="329"/>
    </location>
</feature>
<evidence type="ECO:0000256" key="1">
    <source>
        <dbReference type="SAM" id="MobiDB-lite"/>
    </source>
</evidence>
<dbReference type="Pfam" id="PF03564">
    <property type="entry name" value="DUF1759"/>
    <property type="match status" value="1"/>
</dbReference>
<protein>
    <submittedName>
        <fullName evidence="2">Uncharacterized protein</fullName>
    </submittedName>
</protein>
<dbReference type="InterPro" id="IPR036047">
    <property type="entry name" value="F-box-like_dom_sf"/>
</dbReference>
<gene>
    <name evidence="2" type="ORF">CTOB1V02_LOCUS4730</name>
</gene>
<dbReference type="SMART" id="SM00256">
    <property type="entry name" value="FBOX"/>
    <property type="match status" value="1"/>
</dbReference>
<name>A0A7R8ZNT8_9CRUS</name>
<evidence type="ECO:0000313" key="2">
    <source>
        <dbReference type="EMBL" id="CAD7226816.1"/>
    </source>
</evidence>
<dbReference type="GO" id="GO:0003713">
    <property type="term" value="F:transcription coactivator activity"/>
    <property type="evidence" value="ECO:0007669"/>
    <property type="project" value="TreeGrafter"/>
</dbReference>
<dbReference type="Pfam" id="PF00646">
    <property type="entry name" value="F-box"/>
    <property type="match status" value="1"/>
</dbReference>
<proteinExistence type="predicted"/>
<dbReference type="Gene3D" id="1.20.1280.50">
    <property type="match status" value="1"/>
</dbReference>
<dbReference type="InterPro" id="IPR001810">
    <property type="entry name" value="F-box_dom"/>
</dbReference>
<dbReference type="InterPro" id="IPR039719">
    <property type="entry name" value="FBXO28"/>
</dbReference>
<dbReference type="PANTHER" id="PTHR13252:SF1">
    <property type="entry name" value="DAMPENED, ISOFORM A"/>
    <property type="match status" value="1"/>
</dbReference>
<accession>A0A7R8ZNT8</accession>
<dbReference type="CDD" id="cd22100">
    <property type="entry name" value="F-box_FBXO28"/>
    <property type="match status" value="1"/>
</dbReference>
<organism evidence="2">
    <name type="scientific">Cyprideis torosa</name>
    <dbReference type="NCBI Taxonomy" id="163714"/>
    <lineage>
        <taxon>Eukaryota</taxon>
        <taxon>Metazoa</taxon>
        <taxon>Ecdysozoa</taxon>
        <taxon>Arthropoda</taxon>
        <taxon>Crustacea</taxon>
        <taxon>Oligostraca</taxon>
        <taxon>Ostracoda</taxon>
        <taxon>Podocopa</taxon>
        <taxon>Podocopida</taxon>
        <taxon>Cytherocopina</taxon>
        <taxon>Cytheroidea</taxon>
        <taxon>Cytherideidae</taxon>
        <taxon>Cyprideis</taxon>
    </lineage>
</organism>
<dbReference type="PANTHER" id="PTHR13252">
    <property type="entry name" value="F-BOX ONLY PROTEIN 28"/>
    <property type="match status" value="1"/>
</dbReference>
<dbReference type="GO" id="GO:0005634">
    <property type="term" value="C:nucleus"/>
    <property type="evidence" value="ECO:0007669"/>
    <property type="project" value="TreeGrafter"/>
</dbReference>
<sequence>MVLTRQATTSANQVLKDGLDHHSSQSTNTSQLSASKKLIHVLDLPAEVLEKIFSYVPFAEVGEMRIVCRKFNAVGSEYLNSTFNKLQVQTGSRLREIKSQMPRRESARRKHPLARESDIIETLYMRLTLLQMSLGKHIARKTCCFFAGQILDEVFRILCYVHSTPELGKAYRVTDELFDLSTMAMEYFKEKLEPGLPKIQIFDSDFWDIPFPATAPGEMFSPITFDSCLSPKSLTSLTPLSCSTAKTTDGCAVSTRNRKKKSAVTNTATSTGGSTVGGEEFEESSSEDEEGEKLEDLDDTSSASGSTFDPFLLTPEDEDSLNPSTWPRPSMVLRNRIRKIKAGMRRYTTDLHMLQRELRSCKTKIAEQHKIIEDYTHKMADYDKKFEDSFKKFGSLLTELNKCKTELQYWRTKAPSHCISCGSHLDLSRGCLKSDAEERAALAHQGVVVPGPTFQPGNLDVRIISLLVDKNDRAIAGKERRKALKVQDEILGVTTRWNREILKIDRGVGNSNSPPQQRERQLQTPRVKVPNFSGDPMKFQEWWWNLFKVSVHDNPDLTTAEKFYHLTQCLKDEAASSIAGAGVSDAKSSYEGVNQEVKDLFGDPGQIQKEPLRSLITVFTTSLREIEQASKDLGSNACEPRCGQADLFVASLLLSKGPKDMARNWRMTTKREFDSDSLMEFLKKEVWSMVSEGGQVTPELTGDKEKGDKKYIARRATLTVQREDKSDQAKKGPPRVETLPTALVDAISGANSRPVRIFIDTGSEDTFITEETRKALGDQEHRSQVLRIRDLRGRMH</sequence>
<dbReference type="EMBL" id="OB660942">
    <property type="protein sequence ID" value="CAD7226816.1"/>
    <property type="molecule type" value="Genomic_DNA"/>
</dbReference>
<dbReference type="OrthoDB" id="5860767at2759"/>
<feature type="region of interest" description="Disordered" evidence="1">
    <location>
        <begin position="506"/>
        <end position="530"/>
    </location>
</feature>
<dbReference type="SUPFAM" id="SSF81383">
    <property type="entry name" value="F-box domain"/>
    <property type="match status" value="1"/>
</dbReference>
<dbReference type="PROSITE" id="PS50181">
    <property type="entry name" value="FBOX"/>
    <property type="match status" value="1"/>
</dbReference>